<dbReference type="Proteomes" id="UP000595437">
    <property type="component" value="Chromosome 21"/>
</dbReference>
<protein>
    <submittedName>
        <fullName evidence="2">Uncharacterized protein</fullName>
    </submittedName>
</protein>
<name>A0A7T8JSU8_CALRO</name>
<keyword evidence="1" id="KW-0732">Signal</keyword>
<feature type="non-terminal residue" evidence="2">
    <location>
        <position position="1"/>
    </location>
</feature>
<gene>
    <name evidence="2" type="ORF">FKW44_025031</name>
</gene>
<accession>A0A7T8JSU8</accession>
<organism evidence="2 3">
    <name type="scientific">Caligus rogercresseyi</name>
    <name type="common">Sea louse</name>
    <dbReference type="NCBI Taxonomy" id="217165"/>
    <lineage>
        <taxon>Eukaryota</taxon>
        <taxon>Metazoa</taxon>
        <taxon>Ecdysozoa</taxon>
        <taxon>Arthropoda</taxon>
        <taxon>Crustacea</taxon>
        <taxon>Multicrustacea</taxon>
        <taxon>Hexanauplia</taxon>
        <taxon>Copepoda</taxon>
        <taxon>Siphonostomatoida</taxon>
        <taxon>Caligidae</taxon>
        <taxon>Caligus</taxon>
    </lineage>
</organism>
<reference evidence="3" key="1">
    <citation type="submission" date="2021-01" db="EMBL/GenBank/DDBJ databases">
        <title>Caligus Genome Assembly.</title>
        <authorList>
            <person name="Gallardo-Escarate C."/>
        </authorList>
    </citation>
    <scope>NUCLEOTIDE SEQUENCE [LARGE SCALE GENOMIC DNA]</scope>
</reference>
<dbReference type="EMBL" id="CP045910">
    <property type="protein sequence ID" value="QQP31422.1"/>
    <property type="molecule type" value="Genomic_DNA"/>
</dbReference>
<evidence type="ECO:0000313" key="3">
    <source>
        <dbReference type="Proteomes" id="UP000595437"/>
    </source>
</evidence>
<feature type="chain" id="PRO_5030986150" evidence="1">
    <location>
        <begin position="21"/>
        <end position="65"/>
    </location>
</feature>
<proteinExistence type="predicted"/>
<feature type="signal peptide" evidence="1">
    <location>
        <begin position="1"/>
        <end position="20"/>
    </location>
</feature>
<sequence length="65" mass="7125">MVSLSFVLLVSLLLFSGELSSPWDSFDLERLIGGDSSSSSLNELDEQPQIVMCGRNLFRVLMAAC</sequence>
<evidence type="ECO:0000313" key="2">
    <source>
        <dbReference type="EMBL" id="QQP31422.1"/>
    </source>
</evidence>
<dbReference type="AlphaFoldDB" id="A0A7T8JSU8"/>
<evidence type="ECO:0000256" key="1">
    <source>
        <dbReference type="SAM" id="SignalP"/>
    </source>
</evidence>
<keyword evidence="3" id="KW-1185">Reference proteome</keyword>